<proteinExistence type="inferred from homology"/>
<feature type="transmembrane region" description="Helical" evidence="8">
    <location>
        <begin position="54"/>
        <end position="76"/>
    </location>
</feature>
<dbReference type="OrthoDB" id="5086884at2759"/>
<comment type="caution">
    <text evidence="10">The sequence shown here is derived from an EMBL/GenBank/DDBJ whole genome shotgun (WGS) entry which is preliminary data.</text>
</comment>
<dbReference type="PANTHER" id="PTHR23506:SF23">
    <property type="entry name" value="GH10249P"/>
    <property type="match status" value="1"/>
</dbReference>
<keyword evidence="4 8" id="KW-0812">Transmembrane</keyword>
<evidence type="ECO:0000256" key="1">
    <source>
        <dbReference type="ARBA" id="ARBA00004141"/>
    </source>
</evidence>
<evidence type="ECO:0000313" key="10">
    <source>
        <dbReference type="EMBL" id="CAD5122843.1"/>
    </source>
</evidence>
<evidence type="ECO:0000256" key="3">
    <source>
        <dbReference type="ARBA" id="ARBA00022448"/>
    </source>
</evidence>
<dbReference type="InterPro" id="IPR050930">
    <property type="entry name" value="MFS_Vesicular_Transporter"/>
</dbReference>
<evidence type="ECO:0000313" key="11">
    <source>
        <dbReference type="Proteomes" id="UP000549394"/>
    </source>
</evidence>
<feature type="transmembrane region" description="Helical" evidence="8">
    <location>
        <begin position="184"/>
        <end position="206"/>
    </location>
</feature>
<dbReference type="GO" id="GO:0030672">
    <property type="term" value="C:synaptic vesicle membrane"/>
    <property type="evidence" value="ECO:0007669"/>
    <property type="project" value="TreeGrafter"/>
</dbReference>
<gene>
    <name evidence="10" type="ORF">DGYR_LOCUS10593</name>
</gene>
<dbReference type="InterPro" id="IPR001958">
    <property type="entry name" value="Tet-R_TetA/multi-R_MdtG-like"/>
</dbReference>
<dbReference type="AlphaFoldDB" id="A0A7I8W7K9"/>
<name>A0A7I8W7K9_9ANNE</name>
<dbReference type="InterPro" id="IPR036259">
    <property type="entry name" value="MFS_trans_sf"/>
</dbReference>
<keyword evidence="5" id="KW-0532">Neurotransmitter transport</keyword>
<keyword evidence="6 8" id="KW-1133">Transmembrane helix</keyword>
<sequence length="433" mass="47142">MLDKTIQDNSTDSVSLINQNGKYGFLVAAKGAAQFVSNPFVGVIATRFGYKRPLLVGSIILLASTTAFAFGSNYAFLLVTRLLQGLSSAITAVSGMGLLASNFCHQEERGKVMGFAVSAISVGIIAGPIYGSLLYQFLGQAAPFLILSGMIFLDIILQLITFSVDKGLKDHKFTSLCQLMVDPLILVVAGNMFLLNLNVSMILAFLPLRLIELSNPETWKLGVVVLPASIGYLIAGILFPRITKYVSRWMGGLYGLILSAITLFILAFLKSFIGMLIDTTVLGIGLGWISTSMQPIFALIVDTRHKKVYGNVYAISDMAVCLAMFLGPMIGGTVLFAFGFEVLICSIAIIDVSFSMLSFLLKNVDQMQPIADIDSDSEKEANEKQPLIKFSDSTKRWRRTSSSSQVAETISSHPVPRYMDNLSGIERLFDEIV</sequence>
<dbReference type="GO" id="GO:0043195">
    <property type="term" value="C:terminal bouton"/>
    <property type="evidence" value="ECO:0007669"/>
    <property type="project" value="TreeGrafter"/>
</dbReference>
<evidence type="ECO:0000256" key="6">
    <source>
        <dbReference type="ARBA" id="ARBA00022989"/>
    </source>
</evidence>
<feature type="transmembrane region" description="Helical" evidence="8">
    <location>
        <begin position="308"/>
        <end position="330"/>
    </location>
</feature>
<feature type="transmembrane region" description="Helical" evidence="8">
    <location>
        <begin position="82"/>
        <end position="100"/>
    </location>
</feature>
<dbReference type="InterPro" id="IPR011701">
    <property type="entry name" value="MFS"/>
</dbReference>
<reference evidence="10 11" key="1">
    <citation type="submission" date="2020-08" db="EMBL/GenBank/DDBJ databases">
        <authorList>
            <person name="Hejnol A."/>
        </authorList>
    </citation>
    <scope>NUCLEOTIDE SEQUENCE [LARGE SCALE GENOMIC DNA]</scope>
</reference>
<keyword evidence="11" id="KW-1185">Reference proteome</keyword>
<dbReference type="Gene3D" id="1.20.1250.20">
    <property type="entry name" value="MFS general substrate transporter like domains"/>
    <property type="match status" value="1"/>
</dbReference>
<keyword evidence="7 8" id="KW-0472">Membrane</keyword>
<feature type="transmembrane region" description="Helical" evidence="8">
    <location>
        <begin position="281"/>
        <end position="301"/>
    </location>
</feature>
<feature type="transmembrane region" description="Helical" evidence="8">
    <location>
        <begin position="251"/>
        <end position="269"/>
    </location>
</feature>
<evidence type="ECO:0000256" key="2">
    <source>
        <dbReference type="ARBA" id="ARBA00006829"/>
    </source>
</evidence>
<evidence type="ECO:0000256" key="7">
    <source>
        <dbReference type="ARBA" id="ARBA00023136"/>
    </source>
</evidence>
<feature type="transmembrane region" description="Helical" evidence="8">
    <location>
        <begin position="112"/>
        <end position="135"/>
    </location>
</feature>
<evidence type="ECO:0000256" key="4">
    <source>
        <dbReference type="ARBA" id="ARBA00022692"/>
    </source>
</evidence>
<evidence type="ECO:0000259" key="9">
    <source>
        <dbReference type="PROSITE" id="PS50850"/>
    </source>
</evidence>
<dbReference type="Proteomes" id="UP000549394">
    <property type="component" value="Unassembled WGS sequence"/>
</dbReference>
<protein>
    <submittedName>
        <fullName evidence="10">DgyrCDS11246</fullName>
    </submittedName>
</protein>
<dbReference type="PROSITE" id="PS50850">
    <property type="entry name" value="MFS"/>
    <property type="match status" value="1"/>
</dbReference>
<organism evidence="10 11">
    <name type="scientific">Dimorphilus gyrociliatus</name>
    <dbReference type="NCBI Taxonomy" id="2664684"/>
    <lineage>
        <taxon>Eukaryota</taxon>
        <taxon>Metazoa</taxon>
        <taxon>Spiralia</taxon>
        <taxon>Lophotrochozoa</taxon>
        <taxon>Annelida</taxon>
        <taxon>Polychaeta</taxon>
        <taxon>Polychaeta incertae sedis</taxon>
        <taxon>Dinophilidae</taxon>
        <taxon>Dimorphilus</taxon>
    </lineage>
</organism>
<feature type="transmembrane region" description="Helical" evidence="8">
    <location>
        <begin position="141"/>
        <end position="164"/>
    </location>
</feature>
<keyword evidence="3" id="KW-0813">Transport</keyword>
<dbReference type="PRINTS" id="PR01035">
    <property type="entry name" value="TCRTETA"/>
</dbReference>
<comment type="subcellular location">
    <subcellularLocation>
        <location evidence="1">Membrane</location>
        <topology evidence="1">Multi-pass membrane protein</topology>
    </subcellularLocation>
</comment>
<comment type="similarity">
    <text evidence="2">Belongs to the major facilitator superfamily. Vesicular transporter family.</text>
</comment>
<dbReference type="EMBL" id="CAJFCJ010000018">
    <property type="protein sequence ID" value="CAD5122843.1"/>
    <property type="molecule type" value="Genomic_DNA"/>
</dbReference>
<dbReference type="InterPro" id="IPR020846">
    <property type="entry name" value="MFS_dom"/>
</dbReference>
<evidence type="ECO:0000256" key="8">
    <source>
        <dbReference type="SAM" id="Phobius"/>
    </source>
</evidence>
<dbReference type="Pfam" id="PF07690">
    <property type="entry name" value="MFS_1"/>
    <property type="match status" value="1"/>
</dbReference>
<feature type="domain" description="Major facilitator superfamily (MFS) profile" evidence="9">
    <location>
        <begin position="1"/>
        <end position="365"/>
    </location>
</feature>
<dbReference type="GO" id="GO:0015842">
    <property type="term" value="P:aminergic neurotransmitter loading into synaptic vesicle"/>
    <property type="evidence" value="ECO:0007669"/>
    <property type="project" value="TreeGrafter"/>
</dbReference>
<feature type="transmembrane region" description="Helical" evidence="8">
    <location>
        <begin position="218"/>
        <end position="239"/>
    </location>
</feature>
<dbReference type="SUPFAM" id="SSF103473">
    <property type="entry name" value="MFS general substrate transporter"/>
    <property type="match status" value="1"/>
</dbReference>
<dbReference type="GO" id="GO:0005335">
    <property type="term" value="F:serotonin:sodium:chloride symporter activity"/>
    <property type="evidence" value="ECO:0007669"/>
    <property type="project" value="TreeGrafter"/>
</dbReference>
<dbReference type="PANTHER" id="PTHR23506">
    <property type="entry name" value="GH10249P"/>
    <property type="match status" value="1"/>
</dbReference>
<feature type="transmembrane region" description="Helical" evidence="8">
    <location>
        <begin position="336"/>
        <end position="361"/>
    </location>
</feature>
<accession>A0A7I8W7K9</accession>
<evidence type="ECO:0000256" key="5">
    <source>
        <dbReference type="ARBA" id="ARBA00022775"/>
    </source>
</evidence>